<dbReference type="RefSeq" id="WP_164526033.1">
    <property type="nucleotide sequence ID" value="NZ_CP047344.1"/>
</dbReference>
<proteinExistence type="predicted"/>
<reference evidence="2 3" key="1">
    <citation type="submission" date="2020-01" db="EMBL/GenBank/DDBJ databases">
        <title>The genomic epidemiology of tigecycline resistance gene tet(X) variants in a swine farm in China.</title>
        <authorList>
            <person name="Peng K."/>
            <person name="Li R."/>
        </authorList>
    </citation>
    <scope>NUCLEOTIDE SEQUENCE [LARGE SCALE GENOMIC DNA]</scope>
    <source>
        <strain evidence="2 3">ZN3</strain>
    </source>
</reference>
<dbReference type="Pfam" id="PF13569">
    <property type="entry name" value="DUF4132"/>
    <property type="match status" value="1"/>
</dbReference>
<name>A0A6G6SI27_PROVU</name>
<organism evidence="2 3">
    <name type="scientific">Proteus vulgaris</name>
    <dbReference type="NCBI Taxonomy" id="585"/>
    <lineage>
        <taxon>Bacteria</taxon>
        <taxon>Pseudomonadati</taxon>
        <taxon>Pseudomonadota</taxon>
        <taxon>Gammaproteobacteria</taxon>
        <taxon>Enterobacterales</taxon>
        <taxon>Morganellaceae</taxon>
        <taxon>Proteus</taxon>
    </lineage>
</organism>
<dbReference type="Proteomes" id="UP000503287">
    <property type="component" value="Chromosome"/>
</dbReference>
<dbReference type="SUPFAM" id="SSF48371">
    <property type="entry name" value="ARM repeat"/>
    <property type="match status" value="1"/>
</dbReference>
<sequence>MANGISVAQKNLNKKLAQFSNKNNLYSIEISALIQLEDTPLPDSTYEIIITSYQALLKEMKQKAIEEKKWNKHSSFVYKEAQENYDALSQYNESSLKNILIQLNSSNGILNKFDCQIITYENGIPSSPEFTLFHLIRSLDNDPSSKYISSYTINDYGSAHIFEHIELRHIEEILIQRNYPNASRIVADFFLGQYGIEEFLRSEQIWPFYYQHPEYIAEALKLIPNQGSSESDQFSLDNALRVLETYPIIPSQFVPKILQLALGDTQIYRFDAQKLIEKLPEPHLFIQEGLISKKKNSRIIAINWLIELNNHDAVPALVTLLKTENDEVVRTLLITALEHFGEDISDYLDPLMLLAEAEIGLKNKIPDNLAWFDFNTLPQLTWKNNKTVEPRIIQWWIVLAVKLKLPASNALLHRYINLLSLKSQQTLAQFLLIAFITQDVDTPSEERIYLSSGVSYSASMSAIKEKGMLGLIFPIEGYIAVPLLRNYMRDHYERRAQIEAMIDAIGGSNDPIIIQFLLSISRRYRAASIQTKARQLITQIAQRNNWTEDELADRTIPTAGLDDSGVLTLDYGERTFTAKINDKLQFVLFNTEGKVIKALPAPRVNEDSTLIKETKKHLTSSKKELKQIIESQTLRLYEAMCVQRQWLSTDWQEFLQANPIMHKLMERLIWQEIKNDKIINTFRPSNDGALLNIEDEEITLQSDSSLRLAHCVFLNKKEKHTWLAHFQDYKVRSLFNQLEHDMPILEDKQTQFAEKKGWLTDAYTLRSTMTKLGYQRGSVEDAGFYNCYHKYFSGLDLSVIINFSGNCVPEENVTVALLELVFEKGRQSGLDRHQLAIKNIPPILLAESYAEYLKIADACAGFSSDWEKKLPW</sequence>
<dbReference type="EMBL" id="CP047344">
    <property type="protein sequence ID" value="QIF93330.1"/>
    <property type="molecule type" value="Genomic_DNA"/>
</dbReference>
<dbReference type="AlphaFoldDB" id="A0A6G6SI27"/>
<dbReference type="InterPro" id="IPR025406">
    <property type="entry name" value="DUF4132"/>
</dbReference>
<evidence type="ECO:0000313" key="3">
    <source>
        <dbReference type="Proteomes" id="UP000503287"/>
    </source>
</evidence>
<protein>
    <submittedName>
        <fullName evidence="2">DUF4132 domain-containing protein</fullName>
    </submittedName>
</protein>
<feature type="domain" description="DUF4132" evidence="1">
    <location>
        <begin position="593"/>
        <end position="751"/>
    </location>
</feature>
<keyword evidence="3" id="KW-1185">Reference proteome</keyword>
<accession>A0A6G6SI27</accession>
<evidence type="ECO:0000313" key="2">
    <source>
        <dbReference type="EMBL" id="QIF93330.1"/>
    </source>
</evidence>
<gene>
    <name evidence="2" type="ORF">GTH24_05255</name>
</gene>
<dbReference type="InterPro" id="IPR016024">
    <property type="entry name" value="ARM-type_fold"/>
</dbReference>
<evidence type="ECO:0000259" key="1">
    <source>
        <dbReference type="Pfam" id="PF13569"/>
    </source>
</evidence>